<gene>
    <name evidence="1" type="ORF">TCMB3V08_LOCUS2838</name>
</gene>
<sequence>MLARSSFYLAGSFLNATNNLDLHHKASAWRGHAIISSTPSSNHSHWLSWAKIAPTTWRIIITSLYRMINNKLTVNRVVGNTQAQGNLPQWTATFQKEVLYTHTPCSLEILNCYDCLLPNVVIGGRLQALVDVQSCSGRSFPRIPPQFHHIDTKYGSVGPGNTAYSEGNMQETTMSSKRIIYCVHGKPNGCCVVTEEEITDKTNGDTTNELVNVLHPSLLDVDVWAVSILDFDGLAVSILNVDGLAVTILDVDGRACVRFPPADVSRLHLLTVLRVYLESNTATGPGGKG</sequence>
<dbReference type="EMBL" id="OE179921">
    <property type="protein sequence ID" value="CAD7570130.1"/>
    <property type="molecule type" value="Genomic_DNA"/>
</dbReference>
<proteinExistence type="predicted"/>
<name>A0A7R9J035_TIMCA</name>
<evidence type="ECO:0000313" key="1">
    <source>
        <dbReference type="EMBL" id="CAD7570130.1"/>
    </source>
</evidence>
<dbReference type="AlphaFoldDB" id="A0A7R9J035"/>
<organism evidence="1">
    <name type="scientific">Timema californicum</name>
    <name type="common">California timema</name>
    <name type="synonym">Walking stick</name>
    <dbReference type="NCBI Taxonomy" id="61474"/>
    <lineage>
        <taxon>Eukaryota</taxon>
        <taxon>Metazoa</taxon>
        <taxon>Ecdysozoa</taxon>
        <taxon>Arthropoda</taxon>
        <taxon>Hexapoda</taxon>
        <taxon>Insecta</taxon>
        <taxon>Pterygota</taxon>
        <taxon>Neoptera</taxon>
        <taxon>Polyneoptera</taxon>
        <taxon>Phasmatodea</taxon>
        <taxon>Timematodea</taxon>
        <taxon>Timematoidea</taxon>
        <taxon>Timematidae</taxon>
        <taxon>Timema</taxon>
    </lineage>
</organism>
<reference evidence="1" key="1">
    <citation type="submission" date="2020-11" db="EMBL/GenBank/DDBJ databases">
        <authorList>
            <person name="Tran Van P."/>
        </authorList>
    </citation>
    <scope>NUCLEOTIDE SEQUENCE</scope>
</reference>
<accession>A0A7R9J035</accession>
<protein>
    <submittedName>
        <fullName evidence="1">(California timema) hypothetical protein</fullName>
    </submittedName>
</protein>